<dbReference type="Proteomes" id="UP000182321">
    <property type="component" value="Unassembled WGS sequence"/>
</dbReference>
<feature type="domain" description="YqgF/RNase H-like" evidence="6">
    <location>
        <begin position="3"/>
        <end position="106"/>
    </location>
</feature>
<gene>
    <name evidence="7" type="ORF">SAMN02910377_00556</name>
</gene>
<dbReference type="HAMAP" id="MF_00651">
    <property type="entry name" value="Nuclease_YqgF"/>
    <property type="match status" value="1"/>
</dbReference>
<evidence type="ECO:0000256" key="3">
    <source>
        <dbReference type="ARBA" id="ARBA00022722"/>
    </source>
</evidence>
<dbReference type="InterPro" id="IPR006641">
    <property type="entry name" value="YqgF/RNaseH-like_dom"/>
</dbReference>
<dbReference type="CDD" id="cd16964">
    <property type="entry name" value="YqgF"/>
    <property type="match status" value="1"/>
</dbReference>
<dbReference type="InterPro" id="IPR012337">
    <property type="entry name" value="RNaseH-like_sf"/>
</dbReference>
<evidence type="ECO:0000313" key="7">
    <source>
        <dbReference type="EMBL" id="SEK31399.1"/>
    </source>
</evidence>
<name>A0A1H7FZP0_9FIRM</name>
<dbReference type="EMBL" id="FNZX01000004">
    <property type="protein sequence ID" value="SEK31399.1"/>
    <property type="molecule type" value="Genomic_DNA"/>
</dbReference>
<keyword evidence="4 5" id="KW-0378">Hydrolase</keyword>
<dbReference type="Pfam" id="PF03652">
    <property type="entry name" value="RuvX"/>
    <property type="match status" value="1"/>
</dbReference>
<dbReference type="SMART" id="SM00732">
    <property type="entry name" value="YqgFc"/>
    <property type="match status" value="1"/>
</dbReference>
<dbReference type="SUPFAM" id="SSF53098">
    <property type="entry name" value="Ribonuclease H-like"/>
    <property type="match status" value="1"/>
</dbReference>
<dbReference type="AlphaFoldDB" id="A0A1H7FZP0"/>
<evidence type="ECO:0000259" key="6">
    <source>
        <dbReference type="SMART" id="SM00732"/>
    </source>
</evidence>
<dbReference type="PANTHER" id="PTHR33317:SF4">
    <property type="entry name" value="POLYNUCLEOTIDYL TRANSFERASE, RIBONUCLEASE H-LIKE SUPERFAMILY PROTEIN"/>
    <property type="match status" value="1"/>
</dbReference>
<dbReference type="EC" id="3.1.-.-" evidence="5"/>
<evidence type="ECO:0000313" key="8">
    <source>
        <dbReference type="Proteomes" id="UP000182321"/>
    </source>
</evidence>
<dbReference type="GO" id="GO:0016788">
    <property type="term" value="F:hydrolase activity, acting on ester bonds"/>
    <property type="evidence" value="ECO:0007669"/>
    <property type="project" value="UniProtKB-UniRule"/>
</dbReference>
<comment type="similarity">
    <text evidence="5">Belongs to the YqgF HJR family.</text>
</comment>
<comment type="subcellular location">
    <subcellularLocation>
        <location evidence="5">Cytoplasm</location>
    </subcellularLocation>
</comment>
<dbReference type="GO" id="GO:0000967">
    <property type="term" value="P:rRNA 5'-end processing"/>
    <property type="evidence" value="ECO:0007669"/>
    <property type="project" value="UniProtKB-UniRule"/>
</dbReference>
<organism evidence="7 8">
    <name type="scientific">Pseudobutyrivibrio ruminis</name>
    <dbReference type="NCBI Taxonomy" id="46206"/>
    <lineage>
        <taxon>Bacteria</taxon>
        <taxon>Bacillati</taxon>
        <taxon>Bacillota</taxon>
        <taxon>Clostridia</taxon>
        <taxon>Lachnospirales</taxon>
        <taxon>Lachnospiraceae</taxon>
        <taxon>Pseudobutyrivibrio</taxon>
    </lineage>
</organism>
<keyword evidence="2 5" id="KW-0690">Ribosome biogenesis</keyword>
<proteinExistence type="inferred from homology"/>
<dbReference type="InterPro" id="IPR005227">
    <property type="entry name" value="YqgF"/>
</dbReference>
<dbReference type="NCBIfam" id="TIGR00250">
    <property type="entry name" value="RNAse_H_YqgF"/>
    <property type="match status" value="1"/>
</dbReference>
<reference evidence="8" key="1">
    <citation type="submission" date="2016-10" db="EMBL/GenBank/DDBJ databases">
        <authorList>
            <person name="Varghese N."/>
        </authorList>
    </citation>
    <scope>NUCLEOTIDE SEQUENCE [LARGE SCALE GENOMIC DNA]</scope>
    <source>
        <strain evidence="8">ACV-9</strain>
    </source>
</reference>
<keyword evidence="1 5" id="KW-0963">Cytoplasm</keyword>
<sequence>MSGRILGLDYGTKTVGVAISDPLLLTAQELETITRDRASKLRHTLVHIKELCDEYQVSTIVLGYPLNMDDSEGFRCEDTIKFKELLEKRVDIPIVLIDERLTTMYADEILEESGVDKKDRKKFIDQIAAAIILQDYLDNHRDK</sequence>
<keyword evidence="3 5" id="KW-0540">Nuclease</keyword>
<evidence type="ECO:0000256" key="4">
    <source>
        <dbReference type="ARBA" id="ARBA00022801"/>
    </source>
</evidence>
<accession>A0A1H7FZP0</accession>
<evidence type="ECO:0000256" key="1">
    <source>
        <dbReference type="ARBA" id="ARBA00022490"/>
    </source>
</evidence>
<keyword evidence="8" id="KW-1185">Reference proteome</keyword>
<evidence type="ECO:0000256" key="5">
    <source>
        <dbReference type="HAMAP-Rule" id="MF_00651"/>
    </source>
</evidence>
<dbReference type="GO" id="GO:0004518">
    <property type="term" value="F:nuclease activity"/>
    <property type="evidence" value="ECO:0007669"/>
    <property type="project" value="UniProtKB-KW"/>
</dbReference>
<dbReference type="InterPro" id="IPR037027">
    <property type="entry name" value="YqgF/RNaseH-like_dom_sf"/>
</dbReference>
<dbReference type="PANTHER" id="PTHR33317">
    <property type="entry name" value="POLYNUCLEOTIDYL TRANSFERASE, RIBONUCLEASE H-LIKE SUPERFAMILY PROTEIN"/>
    <property type="match status" value="1"/>
</dbReference>
<evidence type="ECO:0000256" key="2">
    <source>
        <dbReference type="ARBA" id="ARBA00022517"/>
    </source>
</evidence>
<comment type="function">
    <text evidence="5">Could be a nuclease involved in processing of the 5'-end of pre-16S rRNA.</text>
</comment>
<dbReference type="Gene3D" id="3.30.420.140">
    <property type="entry name" value="YqgF/RNase H-like domain"/>
    <property type="match status" value="1"/>
</dbReference>
<dbReference type="GO" id="GO:0005829">
    <property type="term" value="C:cytosol"/>
    <property type="evidence" value="ECO:0007669"/>
    <property type="project" value="TreeGrafter"/>
</dbReference>
<protein>
    <recommendedName>
        <fullName evidence="5">Putative pre-16S rRNA nuclease</fullName>
        <ecNumber evidence="5">3.1.-.-</ecNumber>
    </recommendedName>
</protein>
<dbReference type="RefSeq" id="WP_074788999.1">
    <property type="nucleotide sequence ID" value="NZ_FNZX01000004.1"/>
</dbReference>